<reference evidence="1 2" key="1">
    <citation type="submission" date="2019-01" db="EMBL/GenBank/DDBJ databases">
        <title>Draft genome sequence of Psathyrella aberdarensis IHI B618.</title>
        <authorList>
            <person name="Buettner E."/>
            <person name="Kellner H."/>
        </authorList>
    </citation>
    <scope>NUCLEOTIDE SEQUENCE [LARGE SCALE GENOMIC DNA]</scope>
    <source>
        <strain evidence="1 2">IHI B618</strain>
    </source>
</reference>
<comment type="caution">
    <text evidence="1">The sequence shown here is derived from an EMBL/GenBank/DDBJ whole genome shotgun (WGS) entry which is preliminary data.</text>
</comment>
<organism evidence="1 2">
    <name type="scientific">Candolleomyces aberdarensis</name>
    <dbReference type="NCBI Taxonomy" id="2316362"/>
    <lineage>
        <taxon>Eukaryota</taxon>
        <taxon>Fungi</taxon>
        <taxon>Dikarya</taxon>
        <taxon>Basidiomycota</taxon>
        <taxon>Agaricomycotina</taxon>
        <taxon>Agaricomycetes</taxon>
        <taxon>Agaricomycetidae</taxon>
        <taxon>Agaricales</taxon>
        <taxon>Agaricineae</taxon>
        <taxon>Psathyrellaceae</taxon>
        <taxon>Candolleomyces</taxon>
    </lineage>
</organism>
<proteinExistence type="predicted"/>
<name>A0A4Q2DCJ8_9AGAR</name>
<dbReference type="AlphaFoldDB" id="A0A4Q2DCJ8"/>
<dbReference type="EMBL" id="SDEE01000451">
    <property type="protein sequence ID" value="RXW16304.1"/>
    <property type="molecule type" value="Genomic_DNA"/>
</dbReference>
<evidence type="ECO:0000313" key="1">
    <source>
        <dbReference type="EMBL" id="RXW16304.1"/>
    </source>
</evidence>
<keyword evidence="2" id="KW-1185">Reference proteome</keyword>
<evidence type="ECO:0000313" key="2">
    <source>
        <dbReference type="Proteomes" id="UP000290288"/>
    </source>
</evidence>
<dbReference type="OrthoDB" id="2593747at2759"/>
<protein>
    <submittedName>
        <fullName evidence="1">Uncharacterized protein</fullName>
    </submittedName>
</protein>
<gene>
    <name evidence="1" type="ORF">EST38_g9547</name>
</gene>
<dbReference type="Proteomes" id="UP000290288">
    <property type="component" value="Unassembled WGS sequence"/>
</dbReference>
<sequence length="73" mass="7767">MSTDNSLNGTTKGATPRVENVLWGGTVFFKVEDTIFEGAGADDVEGRHGDHPIVLKGYKAADFAAIVKVLYPA</sequence>
<accession>A0A4Q2DCJ8</accession>